<dbReference type="EMBL" id="BKCJ010000280">
    <property type="protein sequence ID" value="GEU31727.1"/>
    <property type="molecule type" value="Genomic_DNA"/>
</dbReference>
<name>A0A6L2J5A7_TANCI</name>
<dbReference type="AlphaFoldDB" id="A0A6L2J5A7"/>
<accession>A0A6L2J5A7</accession>
<dbReference type="GO" id="GO:0003676">
    <property type="term" value="F:nucleic acid binding"/>
    <property type="evidence" value="ECO:0007669"/>
    <property type="project" value="InterPro"/>
</dbReference>
<organism evidence="1">
    <name type="scientific">Tanacetum cinerariifolium</name>
    <name type="common">Dalmatian daisy</name>
    <name type="synonym">Chrysanthemum cinerariifolium</name>
    <dbReference type="NCBI Taxonomy" id="118510"/>
    <lineage>
        <taxon>Eukaryota</taxon>
        <taxon>Viridiplantae</taxon>
        <taxon>Streptophyta</taxon>
        <taxon>Embryophyta</taxon>
        <taxon>Tracheophyta</taxon>
        <taxon>Spermatophyta</taxon>
        <taxon>Magnoliopsida</taxon>
        <taxon>eudicotyledons</taxon>
        <taxon>Gunneridae</taxon>
        <taxon>Pentapetalae</taxon>
        <taxon>asterids</taxon>
        <taxon>campanulids</taxon>
        <taxon>Asterales</taxon>
        <taxon>Asteraceae</taxon>
        <taxon>Asteroideae</taxon>
        <taxon>Anthemideae</taxon>
        <taxon>Anthemidinae</taxon>
        <taxon>Tanacetum</taxon>
    </lineage>
</organism>
<gene>
    <name evidence="1" type="ORF">Tci_003705</name>
</gene>
<sequence>MNDIKEELKRKYKKDEVVRRCGIRLEKADTGKEVAAWDPKCYNCWKQGHYSRNYPTVKVRNKAYFKEKMLAATEEKAEHADVPET</sequence>
<proteinExistence type="predicted"/>
<reference evidence="1" key="1">
    <citation type="journal article" date="2019" name="Sci. Rep.">
        <title>Draft genome of Tanacetum cinerariifolium, the natural source of mosquito coil.</title>
        <authorList>
            <person name="Yamashiro T."/>
            <person name="Shiraishi A."/>
            <person name="Satake H."/>
            <person name="Nakayama K."/>
        </authorList>
    </citation>
    <scope>NUCLEOTIDE SEQUENCE</scope>
</reference>
<evidence type="ECO:0000313" key="1">
    <source>
        <dbReference type="EMBL" id="GEU31727.1"/>
    </source>
</evidence>
<protein>
    <recommendedName>
        <fullName evidence="2">CCHC-type domain-containing protein</fullName>
    </recommendedName>
</protein>
<dbReference type="SUPFAM" id="SSF57756">
    <property type="entry name" value="Retrovirus zinc finger-like domains"/>
    <property type="match status" value="1"/>
</dbReference>
<dbReference type="InterPro" id="IPR036875">
    <property type="entry name" value="Znf_CCHC_sf"/>
</dbReference>
<evidence type="ECO:0008006" key="2">
    <source>
        <dbReference type="Google" id="ProtNLM"/>
    </source>
</evidence>
<comment type="caution">
    <text evidence="1">The sequence shown here is derived from an EMBL/GenBank/DDBJ whole genome shotgun (WGS) entry which is preliminary data.</text>
</comment>
<dbReference type="GO" id="GO:0008270">
    <property type="term" value="F:zinc ion binding"/>
    <property type="evidence" value="ECO:0007669"/>
    <property type="project" value="InterPro"/>
</dbReference>